<feature type="region of interest" description="Disordered" evidence="1">
    <location>
        <begin position="100"/>
        <end position="119"/>
    </location>
</feature>
<dbReference type="InterPro" id="IPR021047">
    <property type="entry name" value="Mannosyltransferase_CMT1"/>
</dbReference>
<dbReference type="GeneID" id="36332972"/>
<keyword evidence="3" id="KW-0808">Transferase</keyword>
<dbReference type="GO" id="GO:0016740">
    <property type="term" value="F:transferase activity"/>
    <property type="evidence" value="ECO:0007669"/>
    <property type="project" value="UniProtKB-KW"/>
</dbReference>
<keyword evidence="2" id="KW-1133">Transmembrane helix</keyword>
<dbReference type="OrthoDB" id="262547at2759"/>
<name>A0A1X6N7U1_9APHY</name>
<feature type="transmembrane region" description="Helical" evidence="2">
    <location>
        <begin position="27"/>
        <end position="45"/>
    </location>
</feature>
<reference evidence="3 4" key="1">
    <citation type="submission" date="2017-04" db="EMBL/GenBank/DDBJ databases">
        <title>Genome Sequence of the Model Brown-Rot Fungus Postia placenta SB12.</title>
        <authorList>
            <consortium name="DOE Joint Genome Institute"/>
            <person name="Gaskell J."/>
            <person name="Kersten P."/>
            <person name="Larrondo L.F."/>
            <person name="Canessa P."/>
            <person name="Martinez D."/>
            <person name="Hibbett D."/>
            <person name="Schmoll M."/>
            <person name="Kubicek C.P."/>
            <person name="Martinez A.T."/>
            <person name="Yadav J."/>
            <person name="Master E."/>
            <person name="Magnuson J.K."/>
            <person name="James T."/>
            <person name="Yaver D."/>
            <person name="Berka R."/>
            <person name="Labutti K."/>
            <person name="Lipzen A."/>
            <person name="Aerts A."/>
            <person name="Barry K."/>
            <person name="Henrissat B."/>
            <person name="Blanchette R."/>
            <person name="Grigoriev I."/>
            <person name="Cullen D."/>
        </authorList>
    </citation>
    <scope>NUCLEOTIDE SEQUENCE [LARGE SCALE GENOMIC DNA]</scope>
    <source>
        <strain evidence="3 4">MAD-698-R-SB12</strain>
    </source>
</reference>
<dbReference type="AlphaFoldDB" id="A0A1X6N7U1"/>
<evidence type="ECO:0000313" key="4">
    <source>
        <dbReference type="Proteomes" id="UP000194127"/>
    </source>
</evidence>
<evidence type="ECO:0000256" key="1">
    <source>
        <dbReference type="SAM" id="MobiDB-lite"/>
    </source>
</evidence>
<keyword evidence="4" id="KW-1185">Reference proteome</keyword>
<keyword evidence="2" id="KW-0812">Transmembrane</keyword>
<protein>
    <submittedName>
        <fullName evidence="3">Glycosyltransferase family 69 protein</fullName>
    </submittedName>
</protein>
<evidence type="ECO:0000256" key="2">
    <source>
        <dbReference type="SAM" id="Phobius"/>
    </source>
</evidence>
<dbReference type="RefSeq" id="XP_024341354.1">
    <property type="nucleotide sequence ID" value="XM_024488023.1"/>
</dbReference>
<dbReference type="Pfam" id="PF11735">
    <property type="entry name" value="CAP59_mtransfer"/>
    <property type="match status" value="1"/>
</dbReference>
<proteinExistence type="predicted"/>
<evidence type="ECO:0000313" key="3">
    <source>
        <dbReference type="EMBL" id="OSX64560.1"/>
    </source>
</evidence>
<keyword evidence="2" id="KW-0472">Membrane</keyword>
<dbReference type="PANTHER" id="PTHR34144:SF7">
    <property type="entry name" value="EXPORT PROTEIN (CAP59), PUTATIVE (AFU_ORTHOLOGUE AFUA_7G05020)-RELATED"/>
    <property type="match status" value="1"/>
</dbReference>
<dbReference type="STRING" id="670580.A0A1X6N7U1"/>
<sequence>MPSSYWRPWWNGPHVVRVVIRILRLPFLLPFISFLVITDVLEGSWCAKFGCKDIWQPAFPLSFRLWPIALLAAAINAGIWLCWMLGWEAVVWCVKRRNSRGWRSPRQNGSPRYSDDEGEGQYILLPDGERPSMSSPPMSPTRRSRIRRAWNMQDIWWWAQVVLYASIALVGVWETKHYEHPNDVRFRPALQRALSDRHPSPQGYGKGEKIFIAASFFNNQDVLPYWTSTLLAVITYLGPANVFVSIVESHSSDNTPALLTALADTLAARGVPHQVLVHDDAAVPKPDDLSFNNRIEFLARTRNRALEPLVRTGGYARVLFSNDVFVEPESVLELLDTHDGEYDMACAMDFGHFGAYDAWVLRDRLGHLTSSIWPYFIDAPSIDLMRKDAPVPVFSCWNGMVVFDADPLLPIHLRSNRTLSRDPPPSPLPPTHPAAHDASLRGPSPALTPPIAFRWAQRELGECFSSESFLLPYDLRRQFGLQRIFVNPRVVTGYGWHWYVWHKWVMGHRVVRWWVREVWDGAWMERKKMVVGGEEGVWVWDGGDCHPWW</sequence>
<gene>
    <name evidence="3" type="ORF">POSPLADRAFT_1168722</name>
</gene>
<dbReference type="Proteomes" id="UP000194127">
    <property type="component" value="Unassembled WGS sequence"/>
</dbReference>
<dbReference type="EMBL" id="KZ110594">
    <property type="protein sequence ID" value="OSX64560.1"/>
    <property type="molecule type" value="Genomic_DNA"/>
</dbReference>
<feature type="compositionally biased region" description="Pro residues" evidence="1">
    <location>
        <begin position="422"/>
        <end position="432"/>
    </location>
</feature>
<dbReference type="PANTHER" id="PTHR34144">
    <property type="entry name" value="CHROMOSOME 8, WHOLE GENOME SHOTGUN SEQUENCE"/>
    <property type="match status" value="1"/>
</dbReference>
<feature type="region of interest" description="Disordered" evidence="1">
    <location>
        <begin position="420"/>
        <end position="440"/>
    </location>
</feature>
<feature type="transmembrane region" description="Helical" evidence="2">
    <location>
        <begin position="65"/>
        <end position="94"/>
    </location>
</feature>
<organism evidence="3 4">
    <name type="scientific">Postia placenta MAD-698-R-SB12</name>
    <dbReference type="NCBI Taxonomy" id="670580"/>
    <lineage>
        <taxon>Eukaryota</taxon>
        <taxon>Fungi</taxon>
        <taxon>Dikarya</taxon>
        <taxon>Basidiomycota</taxon>
        <taxon>Agaricomycotina</taxon>
        <taxon>Agaricomycetes</taxon>
        <taxon>Polyporales</taxon>
        <taxon>Adustoporiaceae</taxon>
        <taxon>Rhodonia</taxon>
    </lineage>
</organism>
<accession>A0A1X6N7U1</accession>
<feature type="transmembrane region" description="Helical" evidence="2">
    <location>
        <begin position="155"/>
        <end position="173"/>
    </location>
</feature>